<dbReference type="Pfam" id="PF04082">
    <property type="entry name" value="Fungal_trans"/>
    <property type="match status" value="1"/>
</dbReference>
<feature type="compositionally biased region" description="Polar residues" evidence="6">
    <location>
        <begin position="765"/>
        <end position="779"/>
    </location>
</feature>
<keyword evidence="5" id="KW-0539">Nucleus</keyword>
<evidence type="ECO:0000256" key="7">
    <source>
        <dbReference type="SAM" id="Phobius"/>
    </source>
</evidence>
<evidence type="ECO:0000256" key="3">
    <source>
        <dbReference type="ARBA" id="ARBA00023015"/>
    </source>
</evidence>
<evidence type="ECO:0000256" key="4">
    <source>
        <dbReference type="ARBA" id="ARBA00023163"/>
    </source>
</evidence>
<feature type="region of interest" description="Disordered" evidence="6">
    <location>
        <begin position="752"/>
        <end position="779"/>
    </location>
</feature>
<dbReference type="CDD" id="cd12148">
    <property type="entry name" value="fungal_TF_MHR"/>
    <property type="match status" value="1"/>
</dbReference>
<keyword evidence="2" id="KW-0479">Metal-binding</keyword>
<dbReference type="GO" id="GO:0003677">
    <property type="term" value="F:DNA binding"/>
    <property type="evidence" value="ECO:0007669"/>
    <property type="project" value="InterPro"/>
</dbReference>
<dbReference type="GeneID" id="29980292"/>
<evidence type="ECO:0000256" key="1">
    <source>
        <dbReference type="ARBA" id="ARBA00004123"/>
    </source>
</evidence>
<protein>
    <submittedName>
        <fullName evidence="9">Binuclear zinc transcription factor</fullName>
    </submittedName>
</protein>
<accession>A0A2P4ZX47</accession>
<dbReference type="GO" id="GO:0006351">
    <property type="term" value="P:DNA-templated transcription"/>
    <property type="evidence" value="ECO:0007669"/>
    <property type="project" value="InterPro"/>
</dbReference>
<evidence type="ECO:0000313" key="9">
    <source>
        <dbReference type="EMBL" id="PON28864.1"/>
    </source>
</evidence>
<dbReference type="STRING" id="398673.A0A2P4ZX47"/>
<feature type="domain" description="Xylanolytic transcriptional activator regulatory" evidence="8">
    <location>
        <begin position="418"/>
        <end position="497"/>
    </location>
</feature>
<dbReference type="Proteomes" id="UP000054821">
    <property type="component" value="Unassembled WGS sequence"/>
</dbReference>
<dbReference type="AlphaFoldDB" id="A0A2P4ZX47"/>
<dbReference type="PANTHER" id="PTHR47338">
    <property type="entry name" value="ZN(II)2CYS6 TRANSCRIPTION FACTOR (EUROFUNG)-RELATED"/>
    <property type="match status" value="1"/>
</dbReference>
<dbReference type="RefSeq" id="XP_024406292.1">
    <property type="nucleotide sequence ID" value="XM_024548889.1"/>
</dbReference>
<dbReference type="Pfam" id="PF06966">
    <property type="entry name" value="DUF1295"/>
    <property type="match status" value="1"/>
</dbReference>
<dbReference type="GO" id="GO:0000981">
    <property type="term" value="F:DNA-binding transcription factor activity, RNA polymerase II-specific"/>
    <property type="evidence" value="ECO:0007669"/>
    <property type="project" value="InterPro"/>
</dbReference>
<evidence type="ECO:0000259" key="8">
    <source>
        <dbReference type="SMART" id="SM00906"/>
    </source>
</evidence>
<dbReference type="InterPro" id="IPR050815">
    <property type="entry name" value="TF_fung"/>
</dbReference>
<dbReference type="GO" id="GO:0008270">
    <property type="term" value="F:zinc ion binding"/>
    <property type="evidence" value="ECO:0007669"/>
    <property type="project" value="InterPro"/>
</dbReference>
<feature type="transmembrane region" description="Helical" evidence="7">
    <location>
        <begin position="198"/>
        <end position="217"/>
    </location>
</feature>
<feature type="region of interest" description="Disordered" evidence="6">
    <location>
        <begin position="274"/>
        <end position="300"/>
    </location>
</feature>
<keyword evidence="10" id="KW-1185">Reference proteome</keyword>
<keyword evidence="7" id="KW-0472">Membrane</keyword>
<dbReference type="InterPro" id="IPR007219">
    <property type="entry name" value="XnlR_reg_dom"/>
</dbReference>
<dbReference type="GO" id="GO:0005634">
    <property type="term" value="C:nucleus"/>
    <property type="evidence" value="ECO:0007669"/>
    <property type="project" value="UniProtKB-SubCell"/>
</dbReference>
<dbReference type="EMBL" id="JPDN02000005">
    <property type="protein sequence ID" value="PON28864.1"/>
    <property type="molecule type" value="Genomic_DNA"/>
</dbReference>
<keyword evidence="7" id="KW-1133">Transmembrane helix</keyword>
<feature type="transmembrane region" description="Helical" evidence="7">
    <location>
        <begin position="138"/>
        <end position="156"/>
    </location>
</feature>
<organism evidence="9 10">
    <name type="scientific">Trichoderma gamsii</name>
    <dbReference type="NCBI Taxonomy" id="398673"/>
    <lineage>
        <taxon>Eukaryota</taxon>
        <taxon>Fungi</taxon>
        <taxon>Dikarya</taxon>
        <taxon>Ascomycota</taxon>
        <taxon>Pezizomycotina</taxon>
        <taxon>Sordariomycetes</taxon>
        <taxon>Hypocreomycetidae</taxon>
        <taxon>Hypocreales</taxon>
        <taxon>Hypocreaceae</taxon>
        <taxon>Trichoderma</taxon>
    </lineage>
</organism>
<evidence type="ECO:0000256" key="6">
    <source>
        <dbReference type="SAM" id="MobiDB-lite"/>
    </source>
</evidence>
<feature type="transmembrane region" description="Helical" evidence="7">
    <location>
        <begin position="69"/>
        <end position="91"/>
    </location>
</feature>
<gene>
    <name evidence="9" type="ORF">TGAM01_v201972</name>
</gene>
<reference evidence="9 10" key="1">
    <citation type="journal article" date="2016" name="Genome Announc.">
        <title>Draft Whole-Genome Sequence of Trichoderma gamsii T6085, a Promising Biocontrol Agent of Fusarium Head Blight on Wheat.</title>
        <authorList>
            <person name="Baroncelli R."/>
            <person name="Zapparata A."/>
            <person name="Piaggeschi G."/>
            <person name="Sarrocco S."/>
            <person name="Vannacci G."/>
        </authorList>
    </citation>
    <scope>NUCLEOTIDE SEQUENCE [LARGE SCALE GENOMIC DNA]</scope>
    <source>
        <strain evidence="9 10">T6085</strain>
    </source>
</reference>
<evidence type="ECO:0000256" key="2">
    <source>
        <dbReference type="ARBA" id="ARBA00022723"/>
    </source>
</evidence>
<dbReference type="PANTHER" id="PTHR47338:SF10">
    <property type="entry name" value="TRANSCRIPTION FACTOR DOMAIN-CONTAINING PROTEIN-RELATED"/>
    <property type="match status" value="1"/>
</dbReference>
<evidence type="ECO:0000313" key="10">
    <source>
        <dbReference type="Proteomes" id="UP000054821"/>
    </source>
</evidence>
<comment type="caution">
    <text evidence="9">The sequence shown here is derived from an EMBL/GenBank/DDBJ whole genome shotgun (WGS) entry which is preliminary data.</text>
</comment>
<proteinExistence type="predicted"/>
<comment type="subcellular location">
    <subcellularLocation>
        <location evidence="1">Nucleus</location>
    </subcellularLocation>
</comment>
<keyword evidence="3" id="KW-0805">Transcription regulation</keyword>
<evidence type="ECO:0000256" key="5">
    <source>
        <dbReference type="ARBA" id="ARBA00023242"/>
    </source>
</evidence>
<keyword evidence="4" id="KW-0804">Transcription</keyword>
<dbReference type="SMART" id="SM00906">
    <property type="entry name" value="Fungal_trans"/>
    <property type="match status" value="1"/>
</dbReference>
<dbReference type="InterPro" id="IPR010721">
    <property type="entry name" value="UstE-like"/>
</dbReference>
<name>A0A2P4ZX47_9HYPO</name>
<feature type="transmembrane region" description="Helical" evidence="7">
    <location>
        <begin position="98"/>
        <end position="118"/>
    </location>
</feature>
<keyword evidence="7" id="KW-0812">Transmembrane</keyword>
<sequence>MADKLHDNVSRVKRFNVLGTATFIGLRSADVAFQYTLLNDGWASKLVQTLGGRSVELAQLNSAAGLQPYYTIIAMMALGSSLKQIITMLVVSEQDMPVSSAIVISLFNTVFNSLNSLFSVWNVTSRSPPTTGSIVESPSVIAGLGFYLIGISVELLSELQRTAFKKDPANKGKPYAGGLFSLATHINYGAYTIWRASYAYTSGGGLWGILVGLFFFYDFAHRGVPVLDEYLSQRLETRLASLESIVKSSRDDRLKRTSNNDDIIESVPDADERVDDAASKANSPLNKEAETESPTLPSFETSPIGRIPGAGCLEDLTKIYFNKLHYKAPMLRRTRFLSKDLSSNMRPPMYLQYVIAALAAAIVDNYRDLALTLYHQAKLYIEDEELKDFRPQPVTLAQAQFWCLISYFESQQMLFSRASTSLSRSFRIAQMLRLHQLDGEVSPNVAETKNRPELEEARRTWWVIFCSDRFVSGSTGWPAMINDDDISTFLPASEEAFESGVGESTGFLGKTLQARCNKYSSFAGRVLAAHLFYQSAKHVSEPLLDEHATDIRNGSFWTRHTMIDNDLATLLMRLPENLQLPKSLQCQNALFTNIMIHTTIICLNRAAIRETRRLALPSSLMNRSQARLMSAAEEIFNILREISDMDGAFSNPLLEYSAYVASSVYLDKSIGGLKRQAEFNLTYLLHIMIALSKTNAVARSLANQLAEDMKNIGLDSSAIELAIQSPMAPAPVPLFTNDDSNSMILFCSNQNHSGSQDVTPMPPDSRSTGSTRSADMTDTANMTPQVLWARESATSLATDIEPPVLWVDMGFDMGYVC</sequence>